<dbReference type="EMBL" id="WHUT02000003">
    <property type="protein sequence ID" value="NUB43860.1"/>
    <property type="molecule type" value="Genomic_DNA"/>
</dbReference>
<protein>
    <submittedName>
        <fullName evidence="3">NgoFVII family restriction endonuclease</fullName>
    </submittedName>
</protein>
<dbReference type="SUPFAM" id="SSF56024">
    <property type="entry name" value="Phospholipase D/nuclease"/>
    <property type="match status" value="1"/>
</dbReference>
<evidence type="ECO:0000259" key="2">
    <source>
        <dbReference type="Pfam" id="PF09565"/>
    </source>
</evidence>
<dbReference type="GO" id="GO:0004519">
    <property type="term" value="F:endonuclease activity"/>
    <property type="evidence" value="ECO:0007669"/>
    <property type="project" value="UniProtKB-KW"/>
</dbReference>
<sequence>MRYLNSATQNPQDAVGHWVQAENAAEINHLRVTSGYFSLNGLSAFKAIIDALNANQRDISVVIGANARDTLQSDVDALIDLIQHPRQNTKIAVVGFSNGLFHPKVYHLTRTDGSQLAYIGSANLTPAGITGLNIEAGMLLDSRNGDDPGVLNSIASSVDDWFRAPLDSRANIVAAKADTSQLVADGLLGIAQPPRQGTAAPANGPSKRPSLKPLVVAPSIIQPAPAVAAPNAPPAPPAPPAGQQQAVAPAPQPPVAAAVANDVLVAEIGKGNRWKQANFPKEVMKTYFGVDPLANEHVSLIPVTAAGVASPPVNTQVVHVKSVNFRIELTAVNGMAYPAQNMPIAVFRRTKLKEFRYHVYMPGDAEYAALDQFLTTRYVGRFLRRVIANAADLAVIAPPINV</sequence>
<organism evidence="3 4">
    <name type="scientific">Fertoeibacter niger</name>
    <dbReference type="NCBI Taxonomy" id="2656921"/>
    <lineage>
        <taxon>Bacteria</taxon>
        <taxon>Pseudomonadati</taxon>
        <taxon>Pseudomonadota</taxon>
        <taxon>Alphaproteobacteria</taxon>
        <taxon>Rhodobacterales</taxon>
        <taxon>Paracoccaceae</taxon>
        <taxon>Fertoeibacter</taxon>
    </lineage>
</organism>
<feature type="region of interest" description="Disordered" evidence="1">
    <location>
        <begin position="227"/>
        <end position="253"/>
    </location>
</feature>
<keyword evidence="3" id="KW-0540">Nuclease</keyword>
<feature type="compositionally biased region" description="Pro residues" evidence="1">
    <location>
        <begin position="231"/>
        <end position="240"/>
    </location>
</feature>
<dbReference type="AlphaFoldDB" id="A0A8X8KNB5"/>
<gene>
    <name evidence="3" type="ORF">GEU84_005655</name>
</gene>
<keyword evidence="4" id="KW-1185">Reference proteome</keyword>
<reference evidence="3" key="1">
    <citation type="submission" date="2020-05" db="EMBL/GenBank/DDBJ databases">
        <title>Fertoebacter nigrum gen. nov., sp. nov., a new member of the family Rhodobacteraceae.</title>
        <authorList>
            <person name="Szuroczki S."/>
            <person name="Abbaszade G."/>
            <person name="Buni D."/>
            <person name="Schumann P."/>
            <person name="Toth E."/>
        </authorList>
    </citation>
    <scope>NUCLEOTIDE SEQUENCE</scope>
    <source>
        <strain evidence="3">RG-N-1a</strain>
    </source>
</reference>
<evidence type="ECO:0000256" key="1">
    <source>
        <dbReference type="SAM" id="MobiDB-lite"/>
    </source>
</evidence>
<dbReference type="Gene3D" id="3.30.870.10">
    <property type="entry name" value="Endonuclease Chain A"/>
    <property type="match status" value="1"/>
</dbReference>
<evidence type="ECO:0000313" key="4">
    <source>
        <dbReference type="Proteomes" id="UP000484076"/>
    </source>
</evidence>
<dbReference type="InterPro" id="IPR019065">
    <property type="entry name" value="RE_NgoFVII_N"/>
</dbReference>
<accession>A0A8X8KNB5</accession>
<feature type="compositionally biased region" description="Low complexity" evidence="1">
    <location>
        <begin position="241"/>
        <end position="253"/>
    </location>
</feature>
<evidence type="ECO:0000313" key="3">
    <source>
        <dbReference type="EMBL" id="NUB43860.1"/>
    </source>
</evidence>
<proteinExistence type="predicted"/>
<dbReference type="Pfam" id="PF09565">
    <property type="entry name" value="RE_NgoFVII"/>
    <property type="match status" value="1"/>
</dbReference>
<keyword evidence="3" id="KW-0255">Endonuclease</keyword>
<dbReference type="RefSeq" id="WP_152825062.1">
    <property type="nucleotide sequence ID" value="NZ_WHUT02000003.1"/>
</dbReference>
<dbReference type="CDD" id="cd09117">
    <property type="entry name" value="PLDc_Bfil_DEXD_like"/>
    <property type="match status" value="1"/>
</dbReference>
<keyword evidence="3" id="KW-0378">Hydrolase</keyword>
<name>A0A8X8KNB5_9RHOB</name>
<feature type="domain" description="Restriction endonuclease type II NgoFVII N-terminal" evidence="2">
    <location>
        <begin position="22"/>
        <end position="144"/>
    </location>
</feature>
<comment type="caution">
    <text evidence="3">The sequence shown here is derived from an EMBL/GenBank/DDBJ whole genome shotgun (WGS) entry which is preliminary data.</text>
</comment>
<dbReference type="Proteomes" id="UP000484076">
    <property type="component" value="Unassembled WGS sequence"/>
</dbReference>